<protein>
    <submittedName>
        <fullName evidence="1">Uncharacterized protein</fullName>
    </submittedName>
</protein>
<organism evidence="1 2">
    <name type="scientific">Deferribacter desulfuricans (strain DSM 14783 / JCM 11476 / NBRC 101012 / SSM1)</name>
    <dbReference type="NCBI Taxonomy" id="639282"/>
    <lineage>
        <taxon>Bacteria</taxon>
        <taxon>Pseudomonadati</taxon>
        <taxon>Deferribacterota</taxon>
        <taxon>Deferribacteres</taxon>
        <taxon>Deferribacterales</taxon>
        <taxon>Deferribacteraceae</taxon>
        <taxon>Deferribacter</taxon>
    </lineage>
</organism>
<dbReference type="Proteomes" id="UP000001520">
    <property type="component" value="Chromosome"/>
</dbReference>
<dbReference type="HOGENOM" id="CLU_2011490_0_0_0"/>
<sequence length="123" mass="14380">MQKFIYIKTIIILFIFCFSIYAVDNLVIFPDEIHELENQIVVINTDKPFRVTIDNNCMKVSGVNNLEKRGNKYIKTGDNSYLELDNKCFNGVKVKITIEVESKKIEKIYNILPPLKEERDWGC</sequence>
<name>D3PE82_DEFDS</name>
<dbReference type="KEGG" id="ddf:DEFDS_1445"/>
<dbReference type="EMBL" id="AP011529">
    <property type="protein sequence ID" value="BAI80905.1"/>
    <property type="molecule type" value="Genomic_DNA"/>
</dbReference>
<gene>
    <name evidence="1" type="ordered locus">DEFDS_1445</name>
</gene>
<evidence type="ECO:0000313" key="2">
    <source>
        <dbReference type="Proteomes" id="UP000001520"/>
    </source>
</evidence>
<evidence type="ECO:0000313" key="1">
    <source>
        <dbReference type="EMBL" id="BAI80905.1"/>
    </source>
</evidence>
<dbReference type="RefSeq" id="WP_013008151.1">
    <property type="nucleotide sequence ID" value="NC_013939.1"/>
</dbReference>
<dbReference type="STRING" id="639282.DEFDS_1445"/>
<reference evidence="1 2" key="1">
    <citation type="journal article" date="2010" name="DNA Res.">
        <title>Bacterial lifestyle in a deep-sea hydrothermal vent chimney revealed by the genome sequence of the thermophilic bacterium Deferribacter desulfuricans SSM1.</title>
        <authorList>
            <person name="Takaki Y."/>
            <person name="Shimamura S."/>
            <person name="Nakagawa S."/>
            <person name="Fukuhara Y."/>
            <person name="Horikawa H."/>
            <person name="Ankai A."/>
            <person name="Harada T."/>
            <person name="Hosoyama A."/>
            <person name="Oguchi A."/>
            <person name="Fukui S."/>
            <person name="Fujita N."/>
            <person name="Takami H."/>
            <person name="Takai K."/>
        </authorList>
    </citation>
    <scope>NUCLEOTIDE SEQUENCE [LARGE SCALE GENOMIC DNA]</scope>
    <source>
        <strain evidence="2">DSM 14783 / JCM 11476 / NBRC 101012 / SSM1</strain>
    </source>
</reference>
<keyword evidence="2" id="KW-1185">Reference proteome</keyword>
<dbReference type="OrthoDB" id="9925810at2"/>
<proteinExistence type="predicted"/>
<dbReference type="AlphaFoldDB" id="D3PE82"/>
<accession>D3PE82</accession>